<dbReference type="GO" id="GO:0003723">
    <property type="term" value="F:RNA binding"/>
    <property type="evidence" value="ECO:0007669"/>
    <property type="project" value="InterPro"/>
</dbReference>
<dbReference type="InterPro" id="IPR005715">
    <property type="entry name" value="Glu_5kinase/COase_Synthase"/>
</dbReference>
<dbReference type="GO" id="GO:0005829">
    <property type="term" value="C:cytosol"/>
    <property type="evidence" value="ECO:0007669"/>
    <property type="project" value="TreeGrafter"/>
</dbReference>
<feature type="binding site" evidence="8">
    <location>
        <position position="48"/>
    </location>
    <ligand>
        <name>ATP</name>
        <dbReference type="ChEBI" id="CHEBI:30616"/>
    </ligand>
</feature>
<dbReference type="Proteomes" id="UP000325255">
    <property type="component" value="Unassembled WGS sequence"/>
</dbReference>
<comment type="catalytic activity">
    <reaction evidence="8">
        <text>L-glutamate + ATP = L-glutamyl 5-phosphate + ADP</text>
        <dbReference type="Rhea" id="RHEA:14877"/>
        <dbReference type="ChEBI" id="CHEBI:29985"/>
        <dbReference type="ChEBI" id="CHEBI:30616"/>
        <dbReference type="ChEBI" id="CHEBI:58274"/>
        <dbReference type="ChEBI" id="CHEBI:456216"/>
        <dbReference type="EC" id="2.7.2.11"/>
    </reaction>
</comment>
<evidence type="ECO:0000259" key="10">
    <source>
        <dbReference type="SMART" id="SM00359"/>
    </source>
</evidence>
<proteinExistence type="inferred from homology"/>
<gene>
    <name evidence="8" type="primary">proB</name>
    <name evidence="11" type="ORF">F1189_16370</name>
</gene>
<evidence type="ECO:0000256" key="2">
    <source>
        <dbReference type="ARBA" id="ARBA00022605"/>
    </source>
</evidence>
<feature type="binding site" evidence="8">
    <location>
        <position position="188"/>
    </location>
    <ligand>
        <name>substrate</name>
    </ligand>
</feature>
<comment type="subcellular location">
    <subcellularLocation>
        <location evidence="8">Cytoplasm</location>
    </subcellularLocation>
</comment>
<feature type="binding site" evidence="8">
    <location>
        <begin position="208"/>
        <end position="209"/>
    </location>
    <ligand>
        <name>ATP</name>
        <dbReference type="ChEBI" id="CHEBI:30616"/>
    </ligand>
</feature>
<keyword evidence="6 8" id="KW-0418">Kinase</keyword>
<dbReference type="FunFam" id="2.30.130.10:FF:000007">
    <property type="entry name" value="Glutamate 5-kinase"/>
    <property type="match status" value="1"/>
</dbReference>
<comment type="similarity">
    <text evidence="8">Belongs to the glutamate 5-kinase family.</text>
</comment>
<dbReference type="CDD" id="cd21157">
    <property type="entry name" value="PUA_G5K"/>
    <property type="match status" value="1"/>
</dbReference>
<evidence type="ECO:0000256" key="6">
    <source>
        <dbReference type="ARBA" id="ARBA00022777"/>
    </source>
</evidence>
<evidence type="ECO:0000256" key="4">
    <source>
        <dbReference type="ARBA" id="ARBA00022679"/>
    </source>
</evidence>
<evidence type="ECO:0000256" key="5">
    <source>
        <dbReference type="ARBA" id="ARBA00022741"/>
    </source>
</evidence>
<dbReference type="PANTHER" id="PTHR43654:SF1">
    <property type="entry name" value="ISOPENTENYL PHOSPHATE KINASE"/>
    <property type="match status" value="1"/>
</dbReference>
<dbReference type="GO" id="GO:0004349">
    <property type="term" value="F:glutamate 5-kinase activity"/>
    <property type="evidence" value="ECO:0007669"/>
    <property type="project" value="UniProtKB-UniRule"/>
</dbReference>
<dbReference type="NCBIfam" id="TIGR01027">
    <property type="entry name" value="proB"/>
    <property type="match status" value="1"/>
</dbReference>
<evidence type="ECO:0000256" key="7">
    <source>
        <dbReference type="ARBA" id="ARBA00022840"/>
    </source>
</evidence>
<dbReference type="InterPro" id="IPR002478">
    <property type="entry name" value="PUA"/>
</dbReference>
<dbReference type="EMBL" id="VWPK01000025">
    <property type="protein sequence ID" value="KAA5610985.1"/>
    <property type="molecule type" value="Genomic_DNA"/>
</dbReference>
<feature type="binding site" evidence="8">
    <location>
        <position position="89"/>
    </location>
    <ligand>
        <name>substrate</name>
    </ligand>
</feature>
<dbReference type="Pfam" id="PF01472">
    <property type="entry name" value="PUA"/>
    <property type="match status" value="1"/>
</dbReference>
<evidence type="ECO:0000313" key="12">
    <source>
        <dbReference type="Proteomes" id="UP000325255"/>
    </source>
</evidence>
<dbReference type="PIRSF" id="PIRSF000729">
    <property type="entry name" value="GK"/>
    <property type="match status" value="1"/>
</dbReference>
<feature type="binding site" evidence="8">
    <location>
        <position position="176"/>
    </location>
    <ligand>
        <name>substrate</name>
    </ligand>
</feature>
<dbReference type="SUPFAM" id="SSF88697">
    <property type="entry name" value="PUA domain-like"/>
    <property type="match status" value="1"/>
</dbReference>
<evidence type="ECO:0000256" key="1">
    <source>
        <dbReference type="ARBA" id="ARBA00022490"/>
    </source>
</evidence>
<accession>A0A5M6IUC7</accession>
<comment type="caution">
    <text evidence="11">The sequence shown here is derived from an EMBL/GenBank/DDBJ whole genome shotgun (WGS) entry which is preliminary data.</text>
</comment>
<evidence type="ECO:0000256" key="9">
    <source>
        <dbReference type="SAM" id="MobiDB-lite"/>
    </source>
</evidence>
<dbReference type="UniPathway" id="UPA00098">
    <property type="reaction ID" value="UER00359"/>
</dbReference>
<dbReference type="Gene3D" id="3.40.1160.10">
    <property type="entry name" value="Acetylglutamate kinase-like"/>
    <property type="match status" value="2"/>
</dbReference>
<dbReference type="RefSeq" id="WP_150041908.1">
    <property type="nucleotide sequence ID" value="NZ_VWPK01000025.1"/>
</dbReference>
<dbReference type="InterPro" id="IPR036393">
    <property type="entry name" value="AceGlu_kinase-like_sf"/>
</dbReference>
<dbReference type="CDD" id="cd04242">
    <property type="entry name" value="AAK_G5K_ProB"/>
    <property type="match status" value="1"/>
</dbReference>
<comment type="function">
    <text evidence="8">Catalyzes the transfer of a phosphate group to glutamate to form L-glutamate 5-phosphate.</text>
</comment>
<dbReference type="HAMAP" id="MF_00456">
    <property type="entry name" value="ProB"/>
    <property type="match status" value="1"/>
</dbReference>
<dbReference type="InterPro" id="IPR041739">
    <property type="entry name" value="G5K_ProB"/>
</dbReference>
<organism evidence="11 12">
    <name type="scientific">Rhodovastum atsumiense</name>
    <dbReference type="NCBI Taxonomy" id="504468"/>
    <lineage>
        <taxon>Bacteria</taxon>
        <taxon>Pseudomonadati</taxon>
        <taxon>Pseudomonadota</taxon>
        <taxon>Alphaproteobacteria</taxon>
        <taxon>Acetobacterales</taxon>
        <taxon>Acetobacteraceae</taxon>
        <taxon>Rhodovastum</taxon>
    </lineage>
</organism>
<dbReference type="Pfam" id="PF00696">
    <property type="entry name" value="AA_kinase"/>
    <property type="match status" value="1"/>
</dbReference>
<keyword evidence="12" id="KW-1185">Reference proteome</keyword>
<dbReference type="PRINTS" id="PR00474">
    <property type="entry name" value="GLU5KINASE"/>
</dbReference>
<dbReference type="InterPro" id="IPR001057">
    <property type="entry name" value="Glu/AcGlu_kinase"/>
</dbReference>
<evidence type="ECO:0000256" key="8">
    <source>
        <dbReference type="HAMAP-Rule" id="MF_00456"/>
    </source>
</evidence>
<dbReference type="PROSITE" id="PS50890">
    <property type="entry name" value="PUA"/>
    <property type="match status" value="1"/>
</dbReference>
<reference evidence="11 12" key="1">
    <citation type="submission" date="2019-09" db="EMBL/GenBank/DDBJ databases">
        <title>Genome sequence of Rhodovastum atsumiense, a diverse member of the Acetobacteraceae family of non-sulfur purple photosynthetic bacteria.</title>
        <authorList>
            <person name="Meyer T."/>
            <person name="Kyndt J."/>
        </authorList>
    </citation>
    <scope>NUCLEOTIDE SEQUENCE [LARGE SCALE GENOMIC DNA]</scope>
    <source>
        <strain evidence="11 12">DSM 21279</strain>
    </source>
</reference>
<feature type="region of interest" description="Disordered" evidence="9">
    <location>
        <begin position="1"/>
        <end position="35"/>
    </location>
</feature>
<sequence>MNSHRNGRGAPHAAPGDDAVASPAPAIPEGGQAESGLSLGTARRLVVKIGSALVVDAAHAAPRMAWLAGIAADIAALRARGVDVIVVSSGAIALARRTLKLTQKRLRLEEKQAAAAVGQIRLAQAWTEVLSGHGLTAAQLLLTVDDTEDRRRYLNARATLTTLMGLGCIPVINENDSVATAEIRFGDNDRLAARVAEMVEADQLILLSDIDGLYTADPRRDPEARHIPVVSRLTDEIEAMGGEPPPGYSSGGMRTKLLAARIATGAGCAMAITIGQVEHPLAALEAGARCTWFLPAPEGRSARKRWILGTLQPQGSFTIDAGAARALADGRSLLPAGVTALAGSFSRGDAVEVCGPDGTRLARGLSAYASEDAARIIGHRSEDIEAILGWRGRTELIHRDDLVLL</sequence>
<dbReference type="GO" id="GO:0055129">
    <property type="term" value="P:L-proline biosynthetic process"/>
    <property type="evidence" value="ECO:0007669"/>
    <property type="project" value="UniProtKB-UniRule"/>
</dbReference>
<keyword evidence="2 8" id="KW-0028">Amino-acid biosynthesis</keyword>
<dbReference type="InterPro" id="IPR011529">
    <property type="entry name" value="Glu_5kinase"/>
</dbReference>
<dbReference type="InterPro" id="IPR001048">
    <property type="entry name" value="Asp/Glu/Uridylate_kinase"/>
</dbReference>
<name>A0A5M6IUC7_9PROT</name>
<dbReference type="InterPro" id="IPR036974">
    <property type="entry name" value="PUA_sf"/>
</dbReference>
<dbReference type="OrthoDB" id="9804434at2"/>
<feature type="domain" description="PUA" evidence="10">
    <location>
        <begin position="315"/>
        <end position="397"/>
    </location>
</feature>
<keyword evidence="5 8" id="KW-0547">Nucleotide-binding</keyword>
<keyword evidence="7 8" id="KW-0067">ATP-binding</keyword>
<dbReference type="SMART" id="SM00359">
    <property type="entry name" value="PUA"/>
    <property type="match status" value="1"/>
</dbReference>
<keyword evidence="1 8" id="KW-0963">Cytoplasm</keyword>
<protein>
    <recommendedName>
        <fullName evidence="8">Glutamate 5-kinase</fullName>
        <ecNumber evidence="8">2.7.2.11</ecNumber>
    </recommendedName>
    <alternativeName>
        <fullName evidence="8">Gamma-glutamyl kinase</fullName>
        <shortName evidence="8">GK</shortName>
    </alternativeName>
</protein>
<dbReference type="AlphaFoldDB" id="A0A5M6IUC7"/>
<keyword evidence="4 8" id="KW-0808">Transferase</keyword>
<evidence type="ECO:0000256" key="3">
    <source>
        <dbReference type="ARBA" id="ARBA00022650"/>
    </source>
</evidence>
<dbReference type="InterPro" id="IPR015947">
    <property type="entry name" value="PUA-like_sf"/>
</dbReference>
<dbReference type="Gene3D" id="2.30.130.10">
    <property type="entry name" value="PUA domain"/>
    <property type="match status" value="1"/>
</dbReference>
<dbReference type="EC" id="2.7.2.11" evidence="8"/>
<dbReference type="GO" id="GO:0005524">
    <property type="term" value="F:ATP binding"/>
    <property type="evidence" value="ECO:0007669"/>
    <property type="project" value="UniProtKB-KW"/>
</dbReference>
<dbReference type="SUPFAM" id="SSF53633">
    <property type="entry name" value="Carbamate kinase-like"/>
    <property type="match status" value="1"/>
</dbReference>
<keyword evidence="3 8" id="KW-0641">Proline biosynthesis</keyword>
<comment type="pathway">
    <text evidence="8">Amino-acid biosynthesis; L-proline biosynthesis; L-glutamate 5-semialdehyde from L-glutamate: step 1/2.</text>
</comment>
<evidence type="ECO:0000313" key="11">
    <source>
        <dbReference type="EMBL" id="KAA5610985.1"/>
    </source>
</evidence>
<dbReference type="FunFam" id="3.40.1160.10:FF:000018">
    <property type="entry name" value="Glutamate 5-kinase"/>
    <property type="match status" value="1"/>
</dbReference>
<dbReference type="PANTHER" id="PTHR43654">
    <property type="entry name" value="GLUTAMATE 5-KINASE"/>
    <property type="match status" value="1"/>
</dbReference>
<feature type="binding site" evidence="8">
    <location>
        <begin position="250"/>
        <end position="256"/>
    </location>
    <ligand>
        <name>ATP</name>
        <dbReference type="ChEBI" id="CHEBI:30616"/>
    </ligand>
</feature>